<feature type="region of interest" description="Disordered" evidence="1">
    <location>
        <begin position="411"/>
        <end position="430"/>
    </location>
</feature>
<feature type="compositionally biased region" description="Polar residues" evidence="1">
    <location>
        <begin position="484"/>
        <end position="495"/>
    </location>
</feature>
<organism evidence="2 3">
    <name type="scientific">Obba rivulosa</name>
    <dbReference type="NCBI Taxonomy" id="1052685"/>
    <lineage>
        <taxon>Eukaryota</taxon>
        <taxon>Fungi</taxon>
        <taxon>Dikarya</taxon>
        <taxon>Basidiomycota</taxon>
        <taxon>Agaricomycotina</taxon>
        <taxon>Agaricomycetes</taxon>
        <taxon>Polyporales</taxon>
        <taxon>Gelatoporiaceae</taxon>
        <taxon>Obba</taxon>
    </lineage>
</organism>
<evidence type="ECO:0000313" key="2">
    <source>
        <dbReference type="EMBL" id="OCH87942.1"/>
    </source>
</evidence>
<sequence>MDISFDSTWCPVCSRQIVPKRTLVPVPPPQPAATPAPPPSSPSSEPKKQSSDAPAAAPAVRRAKTVRARGGLVHGTGRVKPNGTIKRIDSSKESAKRSPPPAAPTTAVTTAATVAPPQQRMRTVIDQTPAPLYCSDECRLIDLQSTHGALNIKFNPERCASPILPPVPHNSYSDVSGPEDTDSSSGASVESRTGVLSPVNATATTNTAARALPAASAAPSIAPATGGDKHASRAYAALQALYDLPPPPPPPPLLPEPEKSKETRPRNDYQSGIMMAAQRIKAALCPEPPKATGFNSDPVRPPVGPIPGWTDGSHAWRASVYSLASPNEVPLPGEEDKLPRAYRGFVASPHRARGVTSTLSSDSSDLPTLQKLASTSSFPPKASRAQSETAELYSKFHATLSRRCESRASLQYGAPGTSLTGSTRSLPQARREVPLVKPGAEGMLLVPDVKMRRTASTASVDLVRSPLSYASLTTPGARRKRSPLSRQGSATSFATSVSGGGSSRSAGSMSGSVDTIGEEDETMRMHSSRSAPMRTRLSQTAPPAWRYTDTLTYDIMPMPREKQKRVETRIVDGELREVEVEVEVEEPRKRLFLFPSKDEVDSVKPRRRHQYH</sequence>
<dbReference type="OrthoDB" id="3365472at2759"/>
<protein>
    <submittedName>
        <fullName evidence="2">Uncharacterized protein</fullName>
    </submittedName>
</protein>
<feature type="compositionally biased region" description="Pro residues" evidence="1">
    <location>
        <begin position="25"/>
        <end position="41"/>
    </location>
</feature>
<feature type="region of interest" description="Disordered" evidence="1">
    <location>
        <begin position="19"/>
        <end position="114"/>
    </location>
</feature>
<feature type="compositionally biased region" description="Polar residues" evidence="1">
    <location>
        <begin position="417"/>
        <end position="426"/>
    </location>
</feature>
<reference evidence="2 3" key="1">
    <citation type="submission" date="2016-07" db="EMBL/GenBank/DDBJ databases">
        <title>Draft genome of the white-rot fungus Obba rivulosa 3A-2.</title>
        <authorList>
            <consortium name="DOE Joint Genome Institute"/>
            <person name="Miettinen O."/>
            <person name="Riley R."/>
            <person name="Acob R."/>
            <person name="Barry K."/>
            <person name="Cullen D."/>
            <person name="De Vries R."/>
            <person name="Hainaut M."/>
            <person name="Hatakka A."/>
            <person name="Henrissat B."/>
            <person name="Hilden K."/>
            <person name="Kuo R."/>
            <person name="Labutti K."/>
            <person name="Lipzen A."/>
            <person name="Makela M.R."/>
            <person name="Sandor L."/>
            <person name="Spatafora J.W."/>
            <person name="Grigoriev I.V."/>
            <person name="Hibbett D.S."/>
        </authorList>
    </citation>
    <scope>NUCLEOTIDE SEQUENCE [LARGE SCALE GENOMIC DNA]</scope>
    <source>
        <strain evidence="2 3">3A-2</strain>
    </source>
</reference>
<feature type="compositionally biased region" description="Pro residues" evidence="1">
    <location>
        <begin position="244"/>
        <end position="255"/>
    </location>
</feature>
<feature type="region of interest" description="Disordered" evidence="1">
    <location>
        <begin position="241"/>
        <end position="266"/>
    </location>
</feature>
<feature type="compositionally biased region" description="Basic and acidic residues" evidence="1">
    <location>
        <begin position="256"/>
        <end position="266"/>
    </location>
</feature>
<dbReference type="AlphaFoldDB" id="A0A8E2DI93"/>
<dbReference type="Proteomes" id="UP000250043">
    <property type="component" value="Unassembled WGS sequence"/>
</dbReference>
<keyword evidence="3" id="KW-1185">Reference proteome</keyword>
<dbReference type="EMBL" id="KV722467">
    <property type="protein sequence ID" value="OCH87942.1"/>
    <property type="molecule type" value="Genomic_DNA"/>
</dbReference>
<evidence type="ECO:0000313" key="3">
    <source>
        <dbReference type="Proteomes" id="UP000250043"/>
    </source>
</evidence>
<gene>
    <name evidence="2" type="ORF">OBBRIDRAFT_117504</name>
</gene>
<feature type="compositionally biased region" description="Basic and acidic residues" evidence="1">
    <location>
        <begin position="86"/>
        <end position="96"/>
    </location>
</feature>
<feature type="region of interest" description="Disordered" evidence="1">
    <location>
        <begin position="170"/>
        <end position="200"/>
    </location>
</feature>
<proteinExistence type="predicted"/>
<evidence type="ECO:0000256" key="1">
    <source>
        <dbReference type="SAM" id="MobiDB-lite"/>
    </source>
</evidence>
<feature type="region of interest" description="Disordered" evidence="1">
    <location>
        <begin position="473"/>
        <end position="520"/>
    </location>
</feature>
<feature type="compositionally biased region" description="Low complexity" evidence="1">
    <location>
        <begin position="104"/>
        <end position="114"/>
    </location>
</feature>
<feature type="compositionally biased region" description="Low complexity" evidence="1">
    <location>
        <begin position="51"/>
        <end position="60"/>
    </location>
</feature>
<accession>A0A8E2DI93</accession>
<name>A0A8E2DI93_9APHY</name>
<feature type="compositionally biased region" description="Low complexity" evidence="1">
    <location>
        <begin position="503"/>
        <end position="512"/>
    </location>
</feature>